<evidence type="ECO:0000313" key="3">
    <source>
        <dbReference type="Proteomes" id="UP001054945"/>
    </source>
</evidence>
<dbReference type="EMBL" id="BPLR01015159">
    <property type="protein sequence ID" value="GIY74050.1"/>
    <property type="molecule type" value="Genomic_DNA"/>
</dbReference>
<feature type="transmembrane region" description="Helical" evidence="1">
    <location>
        <begin position="6"/>
        <end position="25"/>
    </location>
</feature>
<reference evidence="2 3" key="1">
    <citation type="submission" date="2021-06" db="EMBL/GenBank/DDBJ databases">
        <title>Caerostris extrusa draft genome.</title>
        <authorList>
            <person name="Kono N."/>
            <person name="Arakawa K."/>
        </authorList>
    </citation>
    <scope>NUCLEOTIDE SEQUENCE [LARGE SCALE GENOMIC DNA]</scope>
</reference>
<dbReference type="Proteomes" id="UP001054945">
    <property type="component" value="Unassembled WGS sequence"/>
</dbReference>
<comment type="caution">
    <text evidence="2">The sequence shown here is derived from an EMBL/GenBank/DDBJ whole genome shotgun (WGS) entry which is preliminary data.</text>
</comment>
<evidence type="ECO:0000256" key="1">
    <source>
        <dbReference type="SAM" id="Phobius"/>
    </source>
</evidence>
<keyword evidence="1" id="KW-0472">Membrane</keyword>
<feature type="transmembrane region" description="Helical" evidence="1">
    <location>
        <begin position="37"/>
        <end position="54"/>
    </location>
</feature>
<gene>
    <name evidence="2" type="ORF">CEXT_790711</name>
</gene>
<proteinExistence type="predicted"/>
<keyword evidence="3" id="KW-1185">Reference proteome</keyword>
<accession>A0AAV4VUE2</accession>
<keyword evidence="1" id="KW-0812">Transmembrane</keyword>
<evidence type="ECO:0000313" key="2">
    <source>
        <dbReference type="EMBL" id="GIY74050.1"/>
    </source>
</evidence>
<name>A0AAV4VUE2_CAEEX</name>
<keyword evidence="1" id="KW-1133">Transmembrane helix</keyword>
<sequence>MDLQGLPTFLSSLVFVLSFFLTVGWNVGVRKEGDAEPFLPCSLLMLVSVMYLVWHRLEITDNRGSTV</sequence>
<dbReference type="AlphaFoldDB" id="A0AAV4VUE2"/>
<organism evidence="2 3">
    <name type="scientific">Caerostris extrusa</name>
    <name type="common">Bark spider</name>
    <name type="synonym">Caerostris bankana</name>
    <dbReference type="NCBI Taxonomy" id="172846"/>
    <lineage>
        <taxon>Eukaryota</taxon>
        <taxon>Metazoa</taxon>
        <taxon>Ecdysozoa</taxon>
        <taxon>Arthropoda</taxon>
        <taxon>Chelicerata</taxon>
        <taxon>Arachnida</taxon>
        <taxon>Araneae</taxon>
        <taxon>Araneomorphae</taxon>
        <taxon>Entelegynae</taxon>
        <taxon>Araneoidea</taxon>
        <taxon>Araneidae</taxon>
        <taxon>Caerostris</taxon>
    </lineage>
</organism>
<protein>
    <submittedName>
        <fullName evidence="2">Uncharacterized protein</fullName>
    </submittedName>
</protein>